<dbReference type="InterPro" id="IPR029062">
    <property type="entry name" value="Class_I_gatase-like"/>
</dbReference>
<proteinExistence type="predicted"/>
<evidence type="ECO:0000259" key="1">
    <source>
        <dbReference type="Pfam" id="PF22888"/>
    </source>
</evidence>
<dbReference type="InterPro" id="IPR058094">
    <property type="entry name" value="Ig-like_OmpL47-like"/>
</dbReference>
<keyword evidence="2" id="KW-0378">Hydrolase</keyword>
<gene>
    <name evidence="2" type="ORF">OS242_14655</name>
</gene>
<sequence>MTLALPLPTALTGVQLAQAEGPTDPAPVIQAKVVNENAGKKILFDNTHGQTAGAADWVIDGGFSDFGNGLANRGYYVKELRKTTPLTLADLQGYDAFVIGEANIPYKASEQEAMIQYVQGGGSIFFIGDHYNADRNKNRWDASEVFNGYRRGAWTDPAKGMNAEERASQAMQGVTSSDWLGENFGIRFRYNSLGDVTADNIVPPAQTFGITNGVSTVAMHAGSTMAILDPKKAKGLVYLPKTNAAWPNAVDQGVYNGGGVEEGPYAAISKLGAGKAAFIGDSSPVEDATPKYLREENGRTKTTYDGFKEQDDATLLLNMVDWLTKKESYTSFDQAGIALDQPTPLLPIEDPAASTEPQPEPWAAPAAGYKWYDRSTFAPGSFGSANVAPATPTYSTVKQATLPNAEAFQLRIVADNLAPFSTVSGVNFGIYLAGGTQVGQMQNADGSWPTAYGYSSQFSLTADKNGHATKDVTVRVKPGTTGAANLRVRVGSTAVKTETVNIANVPAEPLPGDTVPVPALITLADARTKSPGTVVTVEGVVTTQPGSFGGQGFYLQDSTAGIYVFQTAAGYNVGDKIKISAALEVYNNELELIDPVALTKTGTADVPTPILANTITPETYGQLITLENVTIQDLVPTGTSGTFEFNAVKGDLVTRVRVDNRTGLSLSGFPYQNGQTVNVTGVSSVFKTVNQLKPRGLNDFTVPADTVAPTTEAVLSGTANANGYFNQDVTVTLNAGDNASGVKQTEYSTHEGIWNVYSGPFTISTEGTTTVRFLSRDNAGNAEEVKTITVNVDKTAPTTDASLSELAGAYGWFNKDVTVTLTGTDATSGVANTEVKVGNAEWAEYTTPITVGTEGSTVVEYRSTDKAGNAEQAKSFTVHIDKSAPVVTLTDSGRDVRNVAIDGTVTFDLTATDALSGILTEELFLDDKRIADNAQLSALDLGLGAHTVRAVVTDRAGNVTTVSYSFLIEADFRSTNALVDGFLASGDVKNQGIANSLHAKLDAAHSAFAKGHTDQAAKHLTQLQQTLATYQKAGNVSAAAAKALNDSVQYMLTNTVK</sequence>
<dbReference type="Proteomes" id="UP001208017">
    <property type="component" value="Unassembled WGS sequence"/>
</dbReference>
<dbReference type="RefSeq" id="WP_267152528.1">
    <property type="nucleotide sequence ID" value="NZ_JAPMLT010000009.1"/>
</dbReference>
<dbReference type="Pfam" id="PF22888">
    <property type="entry name" value="FIMAH"/>
    <property type="match status" value="1"/>
</dbReference>
<organism evidence="2 3">
    <name type="scientific">Tumebacillus lacus</name>
    <dbReference type="NCBI Taxonomy" id="2995335"/>
    <lineage>
        <taxon>Bacteria</taxon>
        <taxon>Bacillati</taxon>
        <taxon>Bacillota</taxon>
        <taxon>Bacilli</taxon>
        <taxon>Bacillales</taxon>
        <taxon>Alicyclobacillaceae</taxon>
        <taxon>Tumebacillus</taxon>
    </lineage>
</organism>
<keyword evidence="2" id="KW-0540">Nuclease</keyword>
<comment type="caution">
    <text evidence="2">The sequence shown here is derived from an EMBL/GenBank/DDBJ whole genome shotgun (WGS) entry which is preliminary data.</text>
</comment>
<dbReference type="EMBL" id="JAPMLT010000009">
    <property type="protein sequence ID" value="MCX7571190.1"/>
    <property type="molecule type" value="Genomic_DNA"/>
</dbReference>
<dbReference type="PANTHER" id="PTHR12969:SF7">
    <property type="entry name" value="INTRAFLAGELLAR TRANSPORT PROTEIN 52 HOMOLOG"/>
    <property type="match status" value="1"/>
</dbReference>
<keyword evidence="2" id="KW-0255">Endonuclease</keyword>
<protein>
    <submittedName>
        <fullName evidence="2">Endonuclease</fullName>
    </submittedName>
</protein>
<evidence type="ECO:0000313" key="2">
    <source>
        <dbReference type="EMBL" id="MCX7571190.1"/>
    </source>
</evidence>
<dbReference type="InterPro" id="IPR054470">
    <property type="entry name" value="FIMAH_dom"/>
</dbReference>
<name>A0ABT3X2Q7_9BACL</name>
<dbReference type="SUPFAM" id="SSF52317">
    <property type="entry name" value="Class I glutamine amidotransferase-like"/>
    <property type="match status" value="1"/>
</dbReference>
<dbReference type="Gene3D" id="3.30.1920.20">
    <property type="match status" value="2"/>
</dbReference>
<dbReference type="PANTHER" id="PTHR12969">
    <property type="entry name" value="NGD5/OSM-6/IFT52"/>
    <property type="match status" value="1"/>
</dbReference>
<dbReference type="InterPro" id="IPR039975">
    <property type="entry name" value="IFT52"/>
</dbReference>
<dbReference type="NCBIfam" id="NF047446">
    <property type="entry name" value="barrel_OmpL47"/>
    <property type="match status" value="2"/>
</dbReference>
<keyword evidence="3" id="KW-1185">Reference proteome</keyword>
<evidence type="ECO:0000313" key="3">
    <source>
        <dbReference type="Proteomes" id="UP001208017"/>
    </source>
</evidence>
<reference evidence="2 3" key="1">
    <citation type="submission" date="2022-11" db="EMBL/GenBank/DDBJ databases">
        <title>Study of microbial diversity in lake waters.</title>
        <authorList>
            <person name="Zhang J."/>
        </authorList>
    </citation>
    <scope>NUCLEOTIDE SEQUENCE [LARGE SCALE GENOMIC DNA]</scope>
    <source>
        <strain evidence="2 3">DT12</strain>
    </source>
</reference>
<dbReference type="GO" id="GO:0004519">
    <property type="term" value="F:endonuclease activity"/>
    <property type="evidence" value="ECO:0007669"/>
    <property type="project" value="UniProtKB-KW"/>
</dbReference>
<feature type="domain" description="FIMAH" evidence="1">
    <location>
        <begin position="974"/>
        <end position="1052"/>
    </location>
</feature>
<accession>A0ABT3X2Q7</accession>